<dbReference type="GO" id="GO:0016042">
    <property type="term" value="P:lipid catabolic process"/>
    <property type="evidence" value="ECO:0007669"/>
    <property type="project" value="InterPro"/>
</dbReference>
<dbReference type="PANTHER" id="PTHR37574:SF1">
    <property type="entry name" value="LIPASE B"/>
    <property type="match status" value="1"/>
</dbReference>
<dbReference type="RefSeq" id="WP_091064224.1">
    <property type="nucleotide sequence ID" value="NZ_FNCF01000004.1"/>
</dbReference>
<dbReference type="AlphaFoldDB" id="A0A1G7V7V7"/>
<reference evidence="2" key="1">
    <citation type="submission" date="2016-10" db="EMBL/GenBank/DDBJ databases">
        <authorList>
            <person name="Varghese N."/>
            <person name="Submissions S."/>
        </authorList>
    </citation>
    <scope>NUCLEOTIDE SEQUENCE [LARGE SCALE GENOMIC DNA]</scope>
    <source>
        <strain evidence="2">DSM 44526</strain>
    </source>
</reference>
<proteinExistence type="predicted"/>
<dbReference type="GO" id="GO:0016787">
    <property type="term" value="F:hydrolase activity"/>
    <property type="evidence" value="ECO:0007669"/>
    <property type="project" value="UniProtKB-KW"/>
</dbReference>
<protein>
    <submittedName>
        <fullName evidence="1">Triacylglycerol esterase/lipase EstA, alpha/beta hydrolase fold</fullName>
    </submittedName>
</protein>
<dbReference type="Pfam" id="PF01674">
    <property type="entry name" value="Lipase_2"/>
    <property type="match status" value="1"/>
</dbReference>
<dbReference type="OrthoDB" id="8871309at2"/>
<dbReference type="EMBL" id="FNCF01000004">
    <property type="protein sequence ID" value="SDG55824.1"/>
    <property type="molecule type" value="Genomic_DNA"/>
</dbReference>
<dbReference type="SUPFAM" id="SSF53474">
    <property type="entry name" value="alpha/beta-Hydrolases"/>
    <property type="match status" value="1"/>
</dbReference>
<dbReference type="InterPro" id="IPR002918">
    <property type="entry name" value="Lipase_EstA/Esterase_EstB"/>
</dbReference>
<keyword evidence="1" id="KW-0378">Hydrolase</keyword>
<gene>
    <name evidence="1" type="ORF">SAMN05660324_2953</name>
</gene>
<dbReference type="PANTHER" id="PTHR37574">
    <property type="entry name" value="LIPASE B"/>
    <property type="match status" value="1"/>
</dbReference>
<organism evidence="1 2">
    <name type="scientific">Klenkia brasiliensis</name>
    <dbReference type="NCBI Taxonomy" id="333142"/>
    <lineage>
        <taxon>Bacteria</taxon>
        <taxon>Bacillati</taxon>
        <taxon>Actinomycetota</taxon>
        <taxon>Actinomycetes</taxon>
        <taxon>Geodermatophilales</taxon>
        <taxon>Geodermatophilaceae</taxon>
        <taxon>Klenkia</taxon>
    </lineage>
</organism>
<dbReference type="Gene3D" id="3.40.50.1820">
    <property type="entry name" value="alpha/beta hydrolase"/>
    <property type="match status" value="1"/>
</dbReference>
<dbReference type="Proteomes" id="UP000198863">
    <property type="component" value="Unassembled WGS sequence"/>
</dbReference>
<evidence type="ECO:0000313" key="1">
    <source>
        <dbReference type="EMBL" id="SDG55824.1"/>
    </source>
</evidence>
<dbReference type="InterPro" id="IPR029058">
    <property type="entry name" value="AB_hydrolase_fold"/>
</dbReference>
<evidence type="ECO:0000313" key="2">
    <source>
        <dbReference type="Proteomes" id="UP000198863"/>
    </source>
</evidence>
<keyword evidence="2" id="KW-1185">Reference proteome</keyword>
<sequence>MLAGLSPARRRLVLGLLAALLVGALAVAAAVLVPRLTTDAPVPVSQADPGPVLLVPGYGGSTTGLQALADVLTAAGRDATVVPVPGDGTGDLEASAEVLGQAVDAALARTGASTVDVVGYSAGGVVARLWAADGGAAQARRILTLGSPHHGTTVADLAGSLAPDQCPTACQQLETSSDLLRRLNAGDETPTGPTWVSVWTQDDQTVTPPDSARLDGALNLTVQSVCADSTVGHGQLPTDPLVQGIVVAELASGQPVELGPADCARLSS</sequence>
<name>A0A1G7V7V7_9ACTN</name>
<dbReference type="InterPro" id="IPR053228">
    <property type="entry name" value="Stereospecific_Lipase"/>
</dbReference>
<accession>A0A1G7V7V7</accession>